<keyword evidence="6" id="KW-1185">Reference proteome</keyword>
<dbReference type="SUPFAM" id="SSF48452">
    <property type="entry name" value="TPR-like"/>
    <property type="match status" value="1"/>
</dbReference>
<dbReference type="EMBL" id="JAEDAM010000004">
    <property type="protein sequence ID" value="MBS8121541.1"/>
    <property type="molecule type" value="Genomic_DNA"/>
</dbReference>
<comment type="caution">
    <text evidence="5">The sequence shown here is derived from an EMBL/GenBank/DDBJ whole genome shotgun (WGS) entry which is preliminary data.</text>
</comment>
<organism evidence="5 6">
    <name type="scientific">Candidatus Vampirococcus lugosii</name>
    <dbReference type="NCBI Taxonomy" id="2789015"/>
    <lineage>
        <taxon>Bacteria</taxon>
        <taxon>Candidatus Absconditibacteriota</taxon>
        <taxon>Vampirococcus</taxon>
    </lineage>
</organism>
<dbReference type="RefSeq" id="WP_213348175.1">
    <property type="nucleotide sequence ID" value="NZ_JAEDAM010000004.1"/>
</dbReference>
<dbReference type="Pfam" id="PF13181">
    <property type="entry name" value="TPR_8"/>
    <property type="match status" value="2"/>
</dbReference>
<dbReference type="Gene3D" id="1.25.40.10">
    <property type="entry name" value="Tetratricopeptide repeat domain"/>
    <property type="match status" value="2"/>
</dbReference>
<accession>A0ABS5QJU3</accession>
<evidence type="ECO:0000256" key="1">
    <source>
        <dbReference type="ARBA" id="ARBA00022737"/>
    </source>
</evidence>
<feature type="repeat" description="TPR" evidence="3">
    <location>
        <begin position="179"/>
        <end position="212"/>
    </location>
</feature>
<evidence type="ECO:0000313" key="6">
    <source>
        <dbReference type="Proteomes" id="UP000680365"/>
    </source>
</evidence>
<keyword evidence="4" id="KW-0812">Transmembrane</keyword>
<dbReference type="SMART" id="SM00028">
    <property type="entry name" value="TPR"/>
    <property type="match status" value="4"/>
</dbReference>
<dbReference type="Proteomes" id="UP000680365">
    <property type="component" value="Unassembled WGS sequence"/>
</dbReference>
<gene>
    <name evidence="5" type="ORF">VAMP_7n255</name>
</gene>
<reference evidence="5 6" key="1">
    <citation type="journal article" date="2021" name="Nat. Commun.">
        <title>Reductive evolution and unique predatory mode in the CPR bacterium Vampirococcus lugosii.</title>
        <authorList>
            <person name="Moreira D."/>
            <person name="Zivanovic Y."/>
            <person name="Lopez-Archilla A.I."/>
            <person name="Iniesto M."/>
            <person name="Lopez-Garcia P."/>
        </authorList>
    </citation>
    <scope>NUCLEOTIDE SEQUENCE [LARGE SCALE GENOMIC DNA]</scope>
    <source>
        <strain evidence="5">Chiprana</strain>
    </source>
</reference>
<dbReference type="GO" id="GO:0008233">
    <property type="term" value="F:peptidase activity"/>
    <property type="evidence" value="ECO:0007669"/>
    <property type="project" value="UniProtKB-KW"/>
</dbReference>
<proteinExistence type="predicted"/>
<keyword evidence="5" id="KW-0645">Protease</keyword>
<sequence length="405" mass="48012">MYQKKYLFLLIFSFSFLLVFYFLFFNKDEFNDEEFNNKENNVDISKMIELGNYETVITYYTEKGVDNLDSAEFDQLLHSYLQEGVYKYEENKYSSIVLDLLEDKEDSFNVLYYKGFANEIIKEYELAINFYNKALNLDNLSENEAAILLNQIGHVYDIMGDRKLGYKYYHKSYDIDNNHEASGNIGRYLARNGKYKESIKYFKKSLDTNSNSLKSEIYYSLSSIVLNVNQLNPDIEKSIEYAKESINYNKNYPMGYLGVARGLYMKNDSSLYEEINDYLDKSIDLNPNGYEAYYYKGLVEYNFGDFELAVNYMNKGLSVVDNDIILMDNQRELRKNKIRSTIMFFTVFEVLKKDKETDMNYLFNNMNKYYYWDIFVDNELKRNNYGLFGNVKGVDDYVADLKFNN</sequence>
<protein>
    <submittedName>
        <fullName evidence="5">Zn-dependent protease</fullName>
    </submittedName>
</protein>
<dbReference type="InterPro" id="IPR011990">
    <property type="entry name" value="TPR-like_helical_dom_sf"/>
</dbReference>
<dbReference type="PANTHER" id="PTHR44858:SF1">
    <property type="entry name" value="UDP-N-ACETYLGLUCOSAMINE--PEPTIDE N-ACETYLGLUCOSAMINYLTRANSFERASE SPINDLY-RELATED"/>
    <property type="match status" value="1"/>
</dbReference>
<evidence type="ECO:0000313" key="5">
    <source>
        <dbReference type="EMBL" id="MBS8121541.1"/>
    </source>
</evidence>
<dbReference type="InterPro" id="IPR050498">
    <property type="entry name" value="Ycf3"/>
</dbReference>
<feature type="transmembrane region" description="Helical" evidence="4">
    <location>
        <begin position="7"/>
        <end position="25"/>
    </location>
</feature>
<evidence type="ECO:0000256" key="4">
    <source>
        <dbReference type="SAM" id="Phobius"/>
    </source>
</evidence>
<dbReference type="InterPro" id="IPR019734">
    <property type="entry name" value="TPR_rpt"/>
</dbReference>
<keyword evidence="5" id="KW-0378">Hydrolase</keyword>
<evidence type="ECO:0000256" key="3">
    <source>
        <dbReference type="PROSITE-ProRule" id="PRU00339"/>
    </source>
</evidence>
<keyword evidence="4" id="KW-1133">Transmembrane helix</keyword>
<feature type="repeat" description="TPR" evidence="3">
    <location>
        <begin position="290"/>
        <end position="323"/>
    </location>
</feature>
<dbReference type="PANTHER" id="PTHR44858">
    <property type="entry name" value="TETRATRICOPEPTIDE REPEAT PROTEIN 6"/>
    <property type="match status" value="1"/>
</dbReference>
<dbReference type="GO" id="GO:0006508">
    <property type="term" value="P:proteolysis"/>
    <property type="evidence" value="ECO:0007669"/>
    <property type="project" value="UniProtKB-KW"/>
</dbReference>
<keyword evidence="4" id="KW-0472">Membrane</keyword>
<keyword evidence="1" id="KW-0677">Repeat</keyword>
<dbReference type="PROSITE" id="PS50005">
    <property type="entry name" value="TPR"/>
    <property type="match status" value="2"/>
</dbReference>
<keyword evidence="2 3" id="KW-0802">TPR repeat</keyword>
<name>A0ABS5QJU3_9BACT</name>
<evidence type="ECO:0000256" key="2">
    <source>
        <dbReference type="ARBA" id="ARBA00022803"/>
    </source>
</evidence>